<dbReference type="EMBL" id="CAADFL010000081">
    <property type="protein sequence ID" value="VFK08793.1"/>
    <property type="molecule type" value="Genomic_DNA"/>
</dbReference>
<dbReference type="PANTHER" id="PTHR42836:SF1">
    <property type="entry name" value="7-CARBOXY-7-DEAZAGUANINE SYNTHASE"/>
    <property type="match status" value="1"/>
</dbReference>
<dbReference type="Gene3D" id="3.20.20.70">
    <property type="entry name" value="Aldolase class I"/>
    <property type="match status" value="1"/>
</dbReference>
<dbReference type="EMBL" id="CAADEZ010000006">
    <property type="protein sequence ID" value="VFJ43253.1"/>
    <property type="molecule type" value="Genomic_DNA"/>
</dbReference>
<feature type="binding site" evidence="8">
    <location>
        <position position="76"/>
    </location>
    <ligand>
        <name>substrate</name>
    </ligand>
</feature>
<feature type="binding site" evidence="8">
    <location>
        <position position="78"/>
    </location>
    <ligand>
        <name>S-adenosyl-L-methionine</name>
        <dbReference type="ChEBI" id="CHEBI:59789"/>
    </ligand>
</feature>
<keyword evidence="1 8" id="KW-0004">4Fe-4S</keyword>
<evidence type="ECO:0000256" key="5">
    <source>
        <dbReference type="ARBA" id="ARBA00023004"/>
    </source>
</evidence>
<comment type="function">
    <text evidence="8">Catalyzes the complex heterocyclic radical-mediated conversion of 6-carboxy-5,6,7,8-tetrahydropterin (CPH4) to 7-carboxy-7-deazaguanine (CDG), a step common to the biosynthetic pathways of all 7-deazapurine-containing compounds.</text>
</comment>
<protein>
    <recommendedName>
        <fullName evidence="8">7-carboxy-7-deazaguanine synthase</fullName>
        <shortName evidence="8">CDG synthase</shortName>
        <ecNumber evidence="8">4.3.99.3</ecNumber>
    </recommendedName>
    <alternativeName>
        <fullName evidence="8">Queuosine biosynthesis protein QueE</fullName>
    </alternativeName>
</protein>
<dbReference type="GO" id="GO:0008616">
    <property type="term" value="P:tRNA queuosine(34) biosynthetic process"/>
    <property type="evidence" value="ECO:0007669"/>
    <property type="project" value="UniProtKB-UniRule"/>
</dbReference>
<dbReference type="EMBL" id="CAADFA010000005">
    <property type="protein sequence ID" value="VFJ43895.1"/>
    <property type="molecule type" value="Genomic_DNA"/>
</dbReference>
<feature type="binding site" evidence="8">
    <location>
        <position position="12"/>
    </location>
    <ligand>
        <name>[4Fe-4S] cluster</name>
        <dbReference type="ChEBI" id="CHEBI:49883"/>
        <note>4Fe-4S-S-AdoMet</note>
    </ligand>
</feature>
<dbReference type="InterPro" id="IPR013785">
    <property type="entry name" value="Aldolase_TIM"/>
</dbReference>
<keyword evidence="3 8" id="KW-0479">Metal-binding</keyword>
<comment type="cofactor">
    <cofactor evidence="8">
        <name>Mg(2+)</name>
        <dbReference type="ChEBI" id="CHEBI:18420"/>
    </cofactor>
</comment>
<keyword evidence="7 8" id="KW-0456">Lyase</keyword>
<comment type="pathway">
    <text evidence="8">Purine metabolism; 7-cyano-7-deazaguanine biosynthesis.</text>
</comment>
<keyword evidence="2 8" id="KW-0949">S-adenosyl-L-methionine</keyword>
<name>A0A450VVG0_9GAMM</name>
<evidence type="ECO:0000256" key="7">
    <source>
        <dbReference type="ARBA" id="ARBA00023239"/>
    </source>
</evidence>
<evidence type="ECO:0000256" key="8">
    <source>
        <dbReference type="HAMAP-Rule" id="MF_00917"/>
    </source>
</evidence>
<dbReference type="InterPro" id="IPR007197">
    <property type="entry name" value="rSAM"/>
</dbReference>
<dbReference type="SFLD" id="SFLDS00029">
    <property type="entry name" value="Radical_SAM"/>
    <property type="match status" value="1"/>
</dbReference>
<evidence type="ECO:0000256" key="4">
    <source>
        <dbReference type="ARBA" id="ARBA00022842"/>
    </source>
</evidence>
<keyword evidence="8" id="KW-0671">Queuosine biosynthesis</keyword>
<dbReference type="PANTHER" id="PTHR42836">
    <property type="entry name" value="7-CARBOXY-7-DEAZAGUANINE SYNTHASE"/>
    <property type="match status" value="1"/>
</dbReference>
<keyword evidence="6 8" id="KW-0411">Iron-sulfur</keyword>
<organism evidence="11">
    <name type="scientific">Candidatus Kentrum sp. FM</name>
    <dbReference type="NCBI Taxonomy" id="2126340"/>
    <lineage>
        <taxon>Bacteria</taxon>
        <taxon>Pseudomonadati</taxon>
        <taxon>Pseudomonadota</taxon>
        <taxon>Gammaproteobacteria</taxon>
        <taxon>Candidatus Kentrum</taxon>
    </lineage>
</organism>
<dbReference type="InterPro" id="IPR058240">
    <property type="entry name" value="rSAM_sf"/>
</dbReference>
<comment type="subunit">
    <text evidence="8">Homodimer.</text>
</comment>
<reference evidence="11" key="1">
    <citation type="submission" date="2019-02" db="EMBL/GenBank/DDBJ databases">
        <authorList>
            <person name="Gruber-Vodicka R. H."/>
            <person name="Seah K. B. B."/>
        </authorList>
    </citation>
    <scope>NUCLEOTIDE SEQUENCE</scope>
    <source>
        <strain evidence="9">BECK_BZ163</strain>
        <strain evidence="11">BECK_BZ164</strain>
        <strain evidence="10">BECK_BZ165</strain>
    </source>
</reference>
<evidence type="ECO:0000256" key="1">
    <source>
        <dbReference type="ARBA" id="ARBA00022485"/>
    </source>
</evidence>
<dbReference type="SUPFAM" id="SSF102114">
    <property type="entry name" value="Radical SAM enzymes"/>
    <property type="match status" value="1"/>
</dbReference>
<dbReference type="PIRSF" id="PIRSF000370">
    <property type="entry name" value="QueE"/>
    <property type="match status" value="1"/>
</dbReference>
<comment type="similarity">
    <text evidence="8">Belongs to the radical SAM superfamily. 7-carboxy-7-deazaguanine synthase family.</text>
</comment>
<dbReference type="HAMAP" id="MF_00917">
    <property type="entry name" value="QueE"/>
    <property type="match status" value="1"/>
</dbReference>
<dbReference type="InterPro" id="IPR024924">
    <property type="entry name" value="7-CO-7-deazaguanine_synth-like"/>
</dbReference>
<dbReference type="UniPathway" id="UPA00391"/>
<proteinExistence type="inferred from homology"/>
<feature type="binding site" evidence="8">
    <location>
        <position position="15"/>
    </location>
    <ligand>
        <name>[4Fe-4S] cluster</name>
        <dbReference type="ChEBI" id="CHEBI:49883"/>
        <note>4Fe-4S-S-AdoMet</note>
    </ligand>
</feature>
<evidence type="ECO:0000313" key="9">
    <source>
        <dbReference type="EMBL" id="VFJ43253.1"/>
    </source>
</evidence>
<keyword evidence="4 8" id="KW-0460">Magnesium</keyword>
<feature type="binding site" evidence="8">
    <location>
        <begin position="14"/>
        <end position="16"/>
    </location>
    <ligand>
        <name>S-adenosyl-L-methionine</name>
        <dbReference type="ChEBI" id="CHEBI:59789"/>
    </ligand>
</feature>
<dbReference type="EC" id="4.3.99.3" evidence="8"/>
<dbReference type="GO" id="GO:0016840">
    <property type="term" value="F:carbon-nitrogen lyase activity"/>
    <property type="evidence" value="ECO:0007669"/>
    <property type="project" value="UniProtKB-UniRule"/>
</dbReference>
<accession>A0A450VVG0</accession>
<dbReference type="GO" id="GO:0000287">
    <property type="term" value="F:magnesium ion binding"/>
    <property type="evidence" value="ECO:0007669"/>
    <property type="project" value="UniProtKB-UniRule"/>
</dbReference>
<evidence type="ECO:0000256" key="3">
    <source>
        <dbReference type="ARBA" id="ARBA00022723"/>
    </source>
</evidence>
<comment type="caution">
    <text evidence="8">Lacks conserved residue(s) required for the propagation of feature annotation.</text>
</comment>
<evidence type="ECO:0000313" key="11">
    <source>
        <dbReference type="EMBL" id="VFK08793.1"/>
    </source>
</evidence>
<comment type="cofactor">
    <cofactor evidence="8">
        <name>[4Fe-4S] cluster</name>
        <dbReference type="ChEBI" id="CHEBI:49883"/>
    </cofactor>
    <text evidence="8">Binds 1 [4Fe-4S] cluster. The cluster is coordinated with 3 cysteines and an exchangeable S-adenosyl-L-methionine.</text>
</comment>
<evidence type="ECO:0000256" key="2">
    <source>
        <dbReference type="ARBA" id="ARBA00022691"/>
    </source>
</evidence>
<comment type="catalytic activity">
    <reaction evidence="8">
        <text>6-carboxy-5,6,7,8-tetrahydropterin + H(+) = 7-carboxy-7-carbaguanine + NH4(+)</text>
        <dbReference type="Rhea" id="RHEA:27974"/>
        <dbReference type="ChEBI" id="CHEBI:15378"/>
        <dbReference type="ChEBI" id="CHEBI:28938"/>
        <dbReference type="ChEBI" id="CHEBI:61032"/>
        <dbReference type="ChEBI" id="CHEBI:61036"/>
        <dbReference type="EC" id="4.3.99.3"/>
    </reaction>
</comment>
<dbReference type="AlphaFoldDB" id="A0A450VVG0"/>
<dbReference type="GO" id="GO:0051539">
    <property type="term" value="F:4 iron, 4 sulfur cluster binding"/>
    <property type="evidence" value="ECO:0007669"/>
    <property type="project" value="UniProtKB-UniRule"/>
</dbReference>
<sequence>MFVRLAGCPLRCRYCDTRYAFYGGHRMSLAKILTTVRSYQRSSCGKSPPAKEKVALCNGAAAHSVSRAHYPFVTVTGGEPLAQSFCRELLGCLCDAGYQVSLETCGALDVAGVDERVSIVMDIKTPGSGEVQRNRYGNLAALSAKDQVKFVICDRQDYEWARARLDEWDIGSRCEVLFLPVQVGECTTQSAVDGAPGGKPVIETLLPGTLADWILADRLPVRMQIQLHKYLWGDVAGR</sequence>
<dbReference type="GO" id="GO:1904047">
    <property type="term" value="F:S-adenosyl-L-methionine binding"/>
    <property type="evidence" value="ECO:0007669"/>
    <property type="project" value="UniProtKB-UniRule"/>
</dbReference>
<feature type="binding site" evidence="8">
    <location>
        <position position="8"/>
    </location>
    <ligand>
        <name>[4Fe-4S] cluster</name>
        <dbReference type="ChEBI" id="CHEBI:49883"/>
        <note>4Fe-4S-S-AdoMet</note>
    </ligand>
</feature>
<evidence type="ECO:0000313" key="10">
    <source>
        <dbReference type="EMBL" id="VFJ43895.1"/>
    </source>
</evidence>
<feature type="binding site" evidence="8">
    <location>
        <position position="4"/>
    </location>
    <ligand>
        <name>substrate</name>
    </ligand>
</feature>
<keyword evidence="5 8" id="KW-0408">Iron</keyword>
<comment type="cofactor">
    <cofactor evidence="8">
        <name>S-adenosyl-L-methionine</name>
        <dbReference type="ChEBI" id="CHEBI:59789"/>
    </cofactor>
    <text evidence="8">Binds 1 S-adenosyl-L-methionine per subunit.</text>
</comment>
<evidence type="ECO:0000256" key="6">
    <source>
        <dbReference type="ARBA" id="ARBA00023014"/>
    </source>
</evidence>
<feature type="binding site" evidence="8">
    <location>
        <position position="17"/>
    </location>
    <ligand>
        <name>Mg(2+)</name>
        <dbReference type="ChEBI" id="CHEBI:18420"/>
    </ligand>
</feature>
<gene>
    <name evidence="8" type="primary">queE</name>
    <name evidence="9" type="ORF">BECKFM1743A_GA0114220_1000617</name>
    <name evidence="11" type="ORF">BECKFM1743B_GA0114221_100814</name>
    <name evidence="10" type="ORF">BECKFM1743C_GA0114222_100054</name>
</gene>